<evidence type="ECO:0000256" key="2">
    <source>
        <dbReference type="ARBA" id="ARBA00012150"/>
    </source>
</evidence>
<feature type="active site" evidence="4">
    <location>
        <position position="22"/>
    </location>
</feature>
<organism evidence="9 10">
    <name type="scientific">Phyllobacterium endophyticum</name>
    <dbReference type="NCBI Taxonomy" id="1149773"/>
    <lineage>
        <taxon>Bacteria</taxon>
        <taxon>Pseudomonadati</taxon>
        <taxon>Pseudomonadota</taxon>
        <taxon>Alphaproteobacteria</taxon>
        <taxon>Hyphomicrobiales</taxon>
        <taxon>Phyllobacteriaceae</taxon>
        <taxon>Phyllobacterium</taxon>
    </lineage>
</organism>
<dbReference type="EMBL" id="PGGN01000003">
    <property type="protein sequence ID" value="PSH56937.1"/>
    <property type="molecule type" value="Genomic_DNA"/>
</dbReference>
<sequence>MVAKPKSLIVTIRGKVQGVGFRYWTQTEAQKLGLRGWVRNESDGSVCALIVGPEHAVDKMLKRFEEGPGAASVSRVTSESSGKGQSADGFNIVGSD</sequence>
<comment type="caution">
    <text evidence="9">The sequence shown here is derived from an EMBL/GenBank/DDBJ whole genome shotgun (WGS) entry which is preliminary data.</text>
</comment>
<dbReference type="PROSITE" id="PS00151">
    <property type="entry name" value="ACYLPHOSPHATASE_2"/>
    <property type="match status" value="1"/>
</dbReference>
<evidence type="ECO:0000256" key="3">
    <source>
        <dbReference type="ARBA" id="ARBA00047645"/>
    </source>
</evidence>
<feature type="compositionally biased region" description="Polar residues" evidence="7">
    <location>
        <begin position="74"/>
        <end position="84"/>
    </location>
</feature>
<dbReference type="Pfam" id="PF00708">
    <property type="entry name" value="Acylphosphatase"/>
    <property type="match status" value="1"/>
</dbReference>
<dbReference type="Proteomes" id="UP000241158">
    <property type="component" value="Unassembled WGS sequence"/>
</dbReference>
<dbReference type="InterPro" id="IPR001792">
    <property type="entry name" value="Acylphosphatase-like_dom"/>
</dbReference>
<accession>A0A2P7AS01</accession>
<proteinExistence type="inferred from homology"/>
<evidence type="ECO:0000313" key="10">
    <source>
        <dbReference type="Proteomes" id="UP000241158"/>
    </source>
</evidence>
<dbReference type="InterPro" id="IPR020456">
    <property type="entry name" value="Acylphosphatase"/>
</dbReference>
<feature type="region of interest" description="Disordered" evidence="7">
    <location>
        <begin position="72"/>
        <end position="96"/>
    </location>
</feature>
<evidence type="ECO:0000256" key="7">
    <source>
        <dbReference type="SAM" id="MobiDB-lite"/>
    </source>
</evidence>
<evidence type="ECO:0000256" key="4">
    <source>
        <dbReference type="PROSITE-ProRule" id="PRU00520"/>
    </source>
</evidence>
<evidence type="ECO:0000256" key="1">
    <source>
        <dbReference type="ARBA" id="ARBA00005614"/>
    </source>
</evidence>
<dbReference type="OrthoDB" id="5295388at2"/>
<dbReference type="PANTHER" id="PTHR47268:SF4">
    <property type="entry name" value="ACYLPHOSPHATASE"/>
    <property type="match status" value="1"/>
</dbReference>
<dbReference type="EC" id="3.6.1.7" evidence="2 4"/>
<evidence type="ECO:0000256" key="6">
    <source>
        <dbReference type="RuleBase" id="RU004168"/>
    </source>
</evidence>
<dbReference type="GO" id="GO:0003998">
    <property type="term" value="F:acylphosphatase activity"/>
    <property type="evidence" value="ECO:0007669"/>
    <property type="project" value="UniProtKB-EC"/>
</dbReference>
<dbReference type="Gene3D" id="3.30.70.100">
    <property type="match status" value="1"/>
</dbReference>
<dbReference type="InterPro" id="IPR036046">
    <property type="entry name" value="Acylphosphatase-like_dom_sf"/>
</dbReference>
<dbReference type="PANTHER" id="PTHR47268">
    <property type="entry name" value="ACYLPHOSPHATASE"/>
    <property type="match status" value="1"/>
</dbReference>
<reference evidence="10" key="1">
    <citation type="submission" date="2017-11" db="EMBL/GenBank/DDBJ databases">
        <authorList>
            <person name="Kuznetsova I."/>
            <person name="Sazanova A."/>
            <person name="Chirak E."/>
            <person name="Safronova V."/>
            <person name="Willems A."/>
        </authorList>
    </citation>
    <scope>NUCLEOTIDE SEQUENCE [LARGE SCALE GENOMIC DNA]</scope>
    <source>
        <strain evidence="10">PEPV15</strain>
    </source>
</reference>
<dbReference type="NCBIfam" id="NF010999">
    <property type="entry name" value="PRK14425.1"/>
    <property type="match status" value="1"/>
</dbReference>
<dbReference type="InterPro" id="IPR017968">
    <property type="entry name" value="Acylphosphatase_CS"/>
</dbReference>
<feature type="active site" evidence="4">
    <location>
        <position position="40"/>
    </location>
</feature>
<dbReference type="PROSITE" id="PS51160">
    <property type="entry name" value="ACYLPHOSPHATASE_3"/>
    <property type="match status" value="1"/>
</dbReference>
<dbReference type="AlphaFoldDB" id="A0A2P7AS01"/>
<comment type="catalytic activity">
    <reaction evidence="3 4 5">
        <text>an acyl phosphate + H2O = a carboxylate + phosphate + H(+)</text>
        <dbReference type="Rhea" id="RHEA:14965"/>
        <dbReference type="ChEBI" id="CHEBI:15377"/>
        <dbReference type="ChEBI" id="CHEBI:15378"/>
        <dbReference type="ChEBI" id="CHEBI:29067"/>
        <dbReference type="ChEBI" id="CHEBI:43474"/>
        <dbReference type="ChEBI" id="CHEBI:59918"/>
        <dbReference type="EC" id="3.6.1.7"/>
    </reaction>
</comment>
<feature type="domain" description="Acylphosphatase-like" evidence="8">
    <location>
        <begin position="7"/>
        <end position="94"/>
    </location>
</feature>
<gene>
    <name evidence="9" type="ORF">CU100_16690</name>
</gene>
<protein>
    <recommendedName>
        <fullName evidence="2 4">Acylphosphatase</fullName>
        <ecNumber evidence="2 4">3.6.1.7</ecNumber>
    </recommendedName>
</protein>
<keyword evidence="4 5" id="KW-0378">Hydrolase</keyword>
<evidence type="ECO:0000256" key="5">
    <source>
        <dbReference type="RuleBase" id="RU000553"/>
    </source>
</evidence>
<dbReference type="PROSITE" id="PS00150">
    <property type="entry name" value="ACYLPHOSPHATASE_1"/>
    <property type="match status" value="1"/>
</dbReference>
<comment type="similarity">
    <text evidence="1 6">Belongs to the acylphosphatase family.</text>
</comment>
<dbReference type="SUPFAM" id="SSF54975">
    <property type="entry name" value="Acylphosphatase/BLUF domain-like"/>
    <property type="match status" value="1"/>
</dbReference>
<keyword evidence="10" id="KW-1185">Reference proteome</keyword>
<name>A0A2P7AS01_9HYPH</name>
<evidence type="ECO:0000313" key="9">
    <source>
        <dbReference type="EMBL" id="PSH56937.1"/>
    </source>
</evidence>
<evidence type="ECO:0000259" key="8">
    <source>
        <dbReference type="PROSITE" id="PS51160"/>
    </source>
</evidence>
<dbReference type="PRINTS" id="PR00112">
    <property type="entry name" value="ACYLPHPHTASE"/>
</dbReference>